<dbReference type="PANTHER" id="PTHR12984">
    <property type="entry name" value="SCY1-RELATED S/T PROTEIN KINASE-LIKE"/>
    <property type="match status" value="1"/>
</dbReference>
<dbReference type="PROSITE" id="PS50011">
    <property type="entry name" value="PROTEIN_KINASE_DOM"/>
    <property type="match status" value="1"/>
</dbReference>
<dbReference type="InterPro" id="IPR011009">
    <property type="entry name" value="Kinase-like_dom_sf"/>
</dbReference>
<evidence type="ECO:0000313" key="4">
    <source>
        <dbReference type="Ensembl" id="ENSCCNP00000008443.1"/>
    </source>
</evidence>
<dbReference type="PANTHER" id="PTHR12984:SF6">
    <property type="entry name" value="SCY1-LIKE PROTEIN 2"/>
    <property type="match status" value="1"/>
</dbReference>
<protein>
    <recommendedName>
        <fullName evidence="3">Protein kinase domain-containing protein</fullName>
    </recommendedName>
</protein>
<dbReference type="AlphaFoldDB" id="A0A8C0WC77"/>
<dbReference type="Pfam" id="PF00069">
    <property type="entry name" value="Pkinase"/>
    <property type="match status" value="1"/>
</dbReference>
<dbReference type="InterPro" id="IPR016024">
    <property type="entry name" value="ARM-type_fold"/>
</dbReference>
<reference evidence="4" key="1">
    <citation type="submission" date="2023-09" db="UniProtKB">
        <authorList>
            <consortium name="Ensembl"/>
        </authorList>
    </citation>
    <scope>IDENTIFICATION</scope>
</reference>
<feature type="region of interest" description="Disordered" evidence="2">
    <location>
        <begin position="787"/>
        <end position="811"/>
    </location>
</feature>
<dbReference type="FunFam" id="1.25.10.10:FF:000189">
    <property type="entry name" value="SCY1-like pseudokinase 2"/>
    <property type="match status" value="1"/>
</dbReference>
<feature type="compositionally biased region" description="Low complexity" evidence="2">
    <location>
        <begin position="787"/>
        <end position="803"/>
    </location>
</feature>
<evidence type="ECO:0000256" key="2">
    <source>
        <dbReference type="SAM" id="MobiDB-lite"/>
    </source>
</evidence>
<dbReference type="SUPFAM" id="SSF48371">
    <property type="entry name" value="ARM repeat"/>
    <property type="match status" value="1"/>
</dbReference>
<evidence type="ECO:0000256" key="1">
    <source>
        <dbReference type="ARBA" id="ARBA00038349"/>
    </source>
</evidence>
<dbReference type="GO" id="GO:0004672">
    <property type="term" value="F:protein kinase activity"/>
    <property type="evidence" value="ECO:0007669"/>
    <property type="project" value="InterPro"/>
</dbReference>
<name>A0A8C0WC77_CASCN</name>
<proteinExistence type="inferred from homology"/>
<feature type="compositionally biased region" description="Basic and acidic residues" evidence="2">
    <location>
        <begin position="566"/>
        <end position="576"/>
    </location>
</feature>
<dbReference type="SMART" id="SM00220">
    <property type="entry name" value="S_TKc"/>
    <property type="match status" value="1"/>
</dbReference>
<dbReference type="CDD" id="cd14011">
    <property type="entry name" value="PK_SCY1_like"/>
    <property type="match status" value="1"/>
</dbReference>
<dbReference type="Gene3D" id="1.10.510.10">
    <property type="entry name" value="Transferase(Phosphotransferase) domain 1"/>
    <property type="match status" value="1"/>
</dbReference>
<dbReference type="InterPro" id="IPR000719">
    <property type="entry name" value="Prot_kinase_dom"/>
</dbReference>
<dbReference type="GO" id="GO:0005524">
    <property type="term" value="F:ATP binding"/>
    <property type="evidence" value="ECO:0007669"/>
    <property type="project" value="InterPro"/>
</dbReference>
<feature type="region of interest" description="Disordered" evidence="2">
    <location>
        <begin position="566"/>
        <end position="589"/>
    </location>
</feature>
<comment type="similarity">
    <text evidence="1">Belongs to the protein kinase superfamily.</text>
</comment>
<dbReference type="InterPro" id="IPR011989">
    <property type="entry name" value="ARM-like"/>
</dbReference>
<dbReference type="Ensembl" id="ENSCCNT00000011137.1">
    <property type="protein sequence ID" value="ENSCCNP00000008443.1"/>
    <property type="gene ID" value="ENSCCNG00000006465.1"/>
</dbReference>
<sequence length="811" mass="89958">MISNNSFFFKQGPVAFCTRASLPVSEGFFGNWENLYFDVSEGLSFLHSSVKMVHGNITPENIILNKSGAWKIMGFDFSVSSANPSEQEPKFPCKEWDPNLPSLCLPNPEYLAPEYILSVSCETASDMYSLGTVIYAVFNKGKPIFEVNKQDIYKSFSRQLDQLSRLGSSSLTNIPEEVREHVKLLLNVTPTVRPDADQMTKIPFFDDVGAVTLQYFDTLFQRDNLQKSQFFKGLPKVLPKLPKRVIVQRILPCLTSEFVNPDMVPFVLPNVLLIAEECTKEEYVKLILPELGPVLNSRSQSSNMVSILLIFLQKMDLLLTKTPPDEIKNSVLPMVYRALEAPSIQIQELCLNIIPTFANLIDYPSMKNSLIPRIKNACLQTSSLAVRVNSLVCLGKILEYLDKWFVLDDILPFLQQIPSKEPAVLMGILGIYKCTFTHKKLGITKEQLAGKVLPHLIPLSIENNLNLNQFNSFISVIKEMLNRLESEHKTKLEQLHIMQEQQKTLDIGNQMNTSEETKVTHTGNQHIDKVFNNIGADLLTGGESENKEDGLQNKHKRASLTLEEKQKLAKEQEQAQKLKSQPPLKPQIHTPIAPAKQAKDLTDTLMDNMSSLTSLSVSTPKISASSTFTSVPSTGLGVMFSTPIDNTKRNLTNGLNGNMGFQTSGFNMPVNTNQNFFSSPSTPGVTKMTLGGPPTLPNFSPLSVPPAGVKQTPQRPTDMSALNNLFGPQKPKVSMNQLSQQKPNQWLNQFVPPQGSPGMGSSVMGTQVNVMGQSAFGMQGNPFFNPQNFAQPPTTMTSSSSASNDLKDLFG</sequence>
<feature type="domain" description="Protein kinase" evidence="3">
    <location>
        <begin position="1"/>
        <end position="205"/>
    </location>
</feature>
<organism evidence="4">
    <name type="scientific">Castor canadensis</name>
    <name type="common">American beaver</name>
    <dbReference type="NCBI Taxonomy" id="51338"/>
    <lineage>
        <taxon>Eukaryota</taxon>
        <taxon>Metazoa</taxon>
        <taxon>Chordata</taxon>
        <taxon>Craniata</taxon>
        <taxon>Vertebrata</taxon>
        <taxon>Euteleostomi</taxon>
        <taxon>Mammalia</taxon>
        <taxon>Eutheria</taxon>
        <taxon>Euarchontoglires</taxon>
        <taxon>Glires</taxon>
        <taxon>Rodentia</taxon>
        <taxon>Castorimorpha</taxon>
        <taxon>Castoridae</taxon>
        <taxon>Castor</taxon>
    </lineage>
</organism>
<dbReference type="Gene3D" id="1.25.10.10">
    <property type="entry name" value="Leucine-rich Repeat Variant"/>
    <property type="match status" value="1"/>
</dbReference>
<dbReference type="InterPro" id="IPR051177">
    <property type="entry name" value="CIK-Related_Protein"/>
</dbReference>
<evidence type="ECO:0000259" key="3">
    <source>
        <dbReference type="PROSITE" id="PS50011"/>
    </source>
</evidence>
<accession>A0A8C0WC77</accession>
<gene>
    <name evidence="4" type="primary">LOC109680119</name>
</gene>
<dbReference type="SUPFAM" id="SSF56112">
    <property type="entry name" value="Protein kinase-like (PK-like)"/>
    <property type="match status" value="1"/>
</dbReference>